<dbReference type="InterPro" id="IPR027385">
    <property type="entry name" value="Beta-barrel_OMP"/>
</dbReference>
<comment type="subcellular location">
    <subcellularLocation>
        <location evidence="1">Cell outer membrane</location>
    </subcellularLocation>
</comment>
<comment type="caution">
    <text evidence="5">The sequence shown here is derived from an EMBL/GenBank/DDBJ whole genome shotgun (WGS) entry which is preliminary data.</text>
</comment>
<evidence type="ECO:0000313" key="6">
    <source>
        <dbReference type="Proteomes" id="UP000645257"/>
    </source>
</evidence>
<dbReference type="NCBIfam" id="TIGR01414">
    <property type="entry name" value="autotrans_barl"/>
    <property type="match status" value="1"/>
</dbReference>
<keyword evidence="6" id="KW-1185">Reference proteome</keyword>
<dbReference type="SUPFAM" id="SSF56925">
    <property type="entry name" value="OMPA-like"/>
    <property type="match status" value="1"/>
</dbReference>
<organism evidence="5 6">
    <name type="scientific">Paludibacterium paludis</name>
    <dbReference type="NCBI Taxonomy" id="1225769"/>
    <lineage>
        <taxon>Bacteria</taxon>
        <taxon>Pseudomonadati</taxon>
        <taxon>Pseudomonadota</taxon>
        <taxon>Betaproteobacteria</taxon>
        <taxon>Neisseriales</taxon>
        <taxon>Chromobacteriaceae</taxon>
        <taxon>Paludibacterium</taxon>
    </lineage>
</organism>
<sequence>MGILVPGVSNDTHQGFVMKKNIALTAFLLTAGMAQAADSGFYALGNMGYNTSSLSGQTLAFQADKSREELRFDNSKKFGAIWELGIGYTIRPGLAVELSYADLGSSSSGFSGSGTARMNGQSIAKSGSGQVSLNTSAYRFAVLGLYPVTQDLDLYGKASLNAINTRASLTLKHAEVENRTHNTKTTFKKFDTKSASDHSVRAGIGMGMQYRVNKQFALRGEYEYLFGKTNVAVNDQTILKGSGIHLAKIGVAISF</sequence>
<evidence type="ECO:0000313" key="5">
    <source>
        <dbReference type="EMBL" id="GGY11222.1"/>
    </source>
</evidence>
<evidence type="ECO:0000256" key="2">
    <source>
        <dbReference type="ARBA" id="ARBA00022729"/>
    </source>
</evidence>
<dbReference type="EMBL" id="BMYX01000005">
    <property type="protein sequence ID" value="GGY11222.1"/>
    <property type="molecule type" value="Genomic_DNA"/>
</dbReference>
<gene>
    <name evidence="5" type="ORF">GCM10011289_12660</name>
</gene>
<dbReference type="Pfam" id="PF13505">
    <property type="entry name" value="OMP_b-brl"/>
    <property type="match status" value="1"/>
</dbReference>
<dbReference type="GO" id="GO:0009279">
    <property type="term" value="C:cell outer membrane"/>
    <property type="evidence" value="ECO:0007669"/>
    <property type="project" value="UniProtKB-SubCell"/>
</dbReference>
<feature type="chain" id="PRO_5038138461" description="Outer membrane protein beta-barrel domain-containing protein" evidence="3">
    <location>
        <begin position="37"/>
        <end position="255"/>
    </location>
</feature>
<reference evidence="5" key="1">
    <citation type="journal article" date="2014" name="Int. J. Syst. Evol. Microbiol.">
        <title>Complete genome sequence of Corynebacterium casei LMG S-19264T (=DSM 44701T), isolated from a smear-ripened cheese.</title>
        <authorList>
            <consortium name="US DOE Joint Genome Institute (JGI-PGF)"/>
            <person name="Walter F."/>
            <person name="Albersmeier A."/>
            <person name="Kalinowski J."/>
            <person name="Ruckert C."/>
        </authorList>
    </citation>
    <scope>NUCLEOTIDE SEQUENCE</scope>
    <source>
        <strain evidence="5">KCTC 32182</strain>
    </source>
</reference>
<dbReference type="Proteomes" id="UP000645257">
    <property type="component" value="Unassembled WGS sequence"/>
</dbReference>
<proteinExistence type="predicted"/>
<reference evidence="5" key="2">
    <citation type="submission" date="2020-09" db="EMBL/GenBank/DDBJ databases">
        <authorList>
            <person name="Sun Q."/>
            <person name="Kim S."/>
        </authorList>
    </citation>
    <scope>NUCLEOTIDE SEQUENCE</scope>
    <source>
        <strain evidence="5">KCTC 32182</strain>
    </source>
</reference>
<feature type="signal peptide" evidence="3">
    <location>
        <begin position="1"/>
        <end position="36"/>
    </location>
</feature>
<evidence type="ECO:0000256" key="3">
    <source>
        <dbReference type="SAM" id="SignalP"/>
    </source>
</evidence>
<evidence type="ECO:0000259" key="4">
    <source>
        <dbReference type="Pfam" id="PF13505"/>
    </source>
</evidence>
<dbReference type="InterPro" id="IPR011250">
    <property type="entry name" value="OMP/PagP_B-barrel"/>
</dbReference>
<evidence type="ECO:0000256" key="1">
    <source>
        <dbReference type="ARBA" id="ARBA00004442"/>
    </source>
</evidence>
<feature type="domain" description="Outer membrane protein beta-barrel" evidence="4">
    <location>
        <begin position="23"/>
        <end position="235"/>
    </location>
</feature>
<accession>A0A918P0E4</accession>
<dbReference type="AlphaFoldDB" id="A0A918P0E4"/>
<dbReference type="Gene3D" id="2.40.160.20">
    <property type="match status" value="1"/>
</dbReference>
<protein>
    <recommendedName>
        <fullName evidence="4">Outer membrane protein beta-barrel domain-containing protein</fullName>
    </recommendedName>
</protein>
<name>A0A918P0E4_9NEIS</name>
<dbReference type="InterPro" id="IPR006315">
    <property type="entry name" value="OM_autotransptr_brl_dom"/>
</dbReference>
<keyword evidence="2 3" id="KW-0732">Signal</keyword>